<sequence length="165" mass="19523">MYNGYKLTMTTEKPIDENEIEYENPWIYDGQPFLSKDIDDHYGFVYCITNSLTGKRYIGRKYFHQLRKPRTGGRRVKSESDWKRYYGSSAELTEERKRFGNLAYRRDIISLHKTKGLTNFEETRQLFLNNVLTEAFDDGTPAFYNSNILGRYMRKDYFKTGTPAA</sequence>
<dbReference type="EMBL" id="KJ019055">
    <property type="protein sequence ID" value="AIX20856.1"/>
    <property type="molecule type" value="Genomic_DNA"/>
</dbReference>
<dbReference type="Proteomes" id="UP000185404">
    <property type="component" value="Segment"/>
</dbReference>
<evidence type="ECO:0000313" key="13">
    <source>
        <dbReference type="EMBL" id="AIX35091.1"/>
    </source>
</evidence>
<dbReference type="EMBL" id="KJ019153">
    <property type="protein sequence ID" value="AIX44386.1"/>
    <property type="molecule type" value="Genomic_DNA"/>
</dbReference>
<dbReference type="EMBL" id="KJ019116">
    <property type="protein sequence ID" value="AIX35514.1"/>
    <property type="molecule type" value="Genomic_DNA"/>
</dbReference>
<dbReference type="EMBL" id="KJ019026">
    <property type="protein sequence ID" value="AIX14360.1"/>
    <property type="molecule type" value="Genomic_DNA"/>
</dbReference>
<dbReference type="EMBL" id="KJ019135">
    <property type="protein sequence ID" value="AIX39692.1"/>
    <property type="molecule type" value="Genomic_DNA"/>
</dbReference>
<dbReference type="EMBL" id="KJ019114">
    <property type="protein sequence ID" value="AIX35091.1"/>
    <property type="molecule type" value="Genomic_DNA"/>
</dbReference>
<name>A0A0E3EXH2_9CAUD</name>
<dbReference type="Proteomes" id="UP000185387">
    <property type="component" value="Segment"/>
</dbReference>
<dbReference type="InterPro" id="IPR045566">
    <property type="entry name" value="SegE-like_GIY-YIG"/>
</dbReference>
<dbReference type="Proteomes" id="UP000185409">
    <property type="component" value="Segment"/>
</dbReference>
<evidence type="ECO:0000313" key="4">
    <source>
        <dbReference type="EMBL" id="AIX15871.1"/>
    </source>
</evidence>
<dbReference type="EMBL" id="KJ019158">
    <property type="protein sequence ID" value="AIX45517.1"/>
    <property type="molecule type" value="Genomic_DNA"/>
</dbReference>
<evidence type="ECO:0000313" key="12">
    <source>
        <dbReference type="EMBL" id="AIX28311.1"/>
    </source>
</evidence>
<accession>A0A0E3EXH2</accession>
<dbReference type="EMBL" id="KJ019081">
    <property type="protein sequence ID" value="AIX26688.1"/>
    <property type="molecule type" value="Genomic_DNA"/>
</dbReference>
<dbReference type="Pfam" id="PF19835">
    <property type="entry name" value="SegE_GIY-YIG"/>
    <property type="match status" value="1"/>
</dbReference>
<evidence type="ECO:0000259" key="1">
    <source>
        <dbReference type="Pfam" id="PF19835"/>
    </source>
</evidence>
<dbReference type="Proteomes" id="UP000185393">
    <property type="component" value="Segment"/>
</dbReference>
<evidence type="ECO:0000313" key="21">
    <source>
        <dbReference type="Proteomes" id="UP000033004"/>
    </source>
</evidence>
<dbReference type="EMBL" id="KJ019039">
    <property type="protein sequence ID" value="AIX17189.1"/>
    <property type="molecule type" value="Genomic_DNA"/>
</dbReference>
<evidence type="ECO:0000313" key="6">
    <source>
        <dbReference type="EMBL" id="AIX20856.1"/>
    </source>
</evidence>
<evidence type="ECO:0000313" key="22">
    <source>
        <dbReference type="Proteomes" id="UP000185387"/>
    </source>
</evidence>
<dbReference type="EMBL" id="KJ019030">
    <property type="protein sequence ID" value="AIX15225.1"/>
    <property type="molecule type" value="Genomic_DNA"/>
</dbReference>
<evidence type="ECO:0000313" key="2">
    <source>
        <dbReference type="EMBL" id="AIX14360.1"/>
    </source>
</evidence>
<evidence type="ECO:0000313" key="17">
    <source>
        <dbReference type="EMBL" id="AIX44386.1"/>
    </source>
</evidence>
<dbReference type="Proteomes" id="UP000185408">
    <property type="component" value="Segment"/>
</dbReference>
<dbReference type="Proteomes" id="UP000185388">
    <property type="component" value="Segment"/>
</dbReference>
<evidence type="ECO:0000313" key="15">
    <source>
        <dbReference type="EMBL" id="AIX36811.1"/>
    </source>
</evidence>
<dbReference type="Proteomes" id="UP000185395">
    <property type="component" value="Segment"/>
</dbReference>
<dbReference type="Proteomes" id="UP000033004">
    <property type="component" value="Segment"/>
</dbReference>
<gene>
    <name evidence="16" type="ORF">Syn7803C101_174</name>
    <name evidence="17" type="ORF">Syn7803C26_174</name>
    <name evidence="18" type="ORF">Syn7803C31_178</name>
    <name evidence="19" type="ORF">Syn7803C33_174</name>
    <name evidence="20" type="ORF">Syn7803C38_173</name>
    <name evidence="2" type="ORF">Syn7803C42_175</name>
    <name evidence="3" type="ORF">Syn7803C47_176</name>
    <name evidence="4" type="ORF">Syn7803C53_174</name>
    <name evidence="5" type="ORF">Syn7803C60_173</name>
    <name evidence="6" type="ORF">Syn7803C86_176</name>
    <name evidence="7" type="ORF">Syn7803US101_173</name>
    <name evidence="8" type="ORF">Syn7803US112_178</name>
    <name evidence="9" type="ORF">Syn7803US117_173</name>
    <name evidence="10" type="ORF">Syn7803US123_176</name>
    <name evidence="11" type="ORF">Syn7803US19_173</name>
    <name evidence="12" type="ORF">Syn7803US1_175</name>
    <name evidence="13" type="ORF">Syn7803US60_173</name>
    <name evidence="14" type="ORF">Syn7803US62_173</name>
    <name evidence="15" type="ORF">Syn7803US79_175</name>
</gene>
<dbReference type="EMBL" id="KJ019157">
    <property type="protein sequence ID" value="AIX45310.1"/>
    <property type="molecule type" value="Genomic_DNA"/>
</dbReference>
<dbReference type="EMBL" id="KJ019067">
    <property type="protein sequence ID" value="AIX23652.1"/>
    <property type="molecule type" value="Genomic_DNA"/>
</dbReference>
<dbReference type="Proteomes" id="UP000185394">
    <property type="component" value="Segment"/>
</dbReference>
<evidence type="ECO:0000313" key="5">
    <source>
        <dbReference type="EMBL" id="AIX17189.1"/>
    </source>
</evidence>
<evidence type="ECO:0000313" key="18">
    <source>
        <dbReference type="EMBL" id="AIX45310.1"/>
    </source>
</evidence>
<protein>
    <submittedName>
        <fullName evidence="5">NAD synthetase</fullName>
    </submittedName>
</protein>
<dbReference type="EMBL" id="KJ019033">
    <property type="protein sequence ID" value="AIX15871.1"/>
    <property type="molecule type" value="Genomic_DNA"/>
</dbReference>
<reference evidence="21 22" key="1">
    <citation type="submission" date="2013-12" db="EMBL/GenBank/DDBJ databases">
        <title>Ecological redundancy of diverse viral populations within a natural community.</title>
        <authorList>
            <person name="Gregory A.C."/>
            <person name="LaButti K."/>
            <person name="Copeland A."/>
            <person name="Woyke T."/>
            <person name="Sullivan M.B."/>
        </authorList>
    </citation>
    <scope>NUCLEOTIDE SEQUENCE [LARGE SCALE GENOMIC DNA]</scope>
    <source>
        <strain evidence="16">Syn7803C101</strain>
        <strain evidence="17">Syn7803C26</strain>
        <strain evidence="18">Syn7803C31</strain>
        <strain evidence="19">Syn7803C33</strain>
        <strain evidence="20">Syn7803C38</strain>
        <strain evidence="2">Syn7803C42</strain>
        <strain evidence="3">Syn7803C47</strain>
        <strain evidence="4">Syn7803C53</strain>
        <strain evidence="5">Syn7803C60</strain>
        <strain evidence="6">Syn7803C86</strain>
        <strain evidence="12">Syn7803US1</strain>
        <strain evidence="7">Syn7803US101</strain>
        <strain evidence="8">Syn7803US112</strain>
        <strain evidence="9">Syn7803US117</strain>
        <strain evidence="10">Syn7803US123</strain>
        <strain evidence="11">Syn7803US19</strain>
        <strain evidence="13">Syn7803US60</strain>
        <strain evidence="14">Syn7803US62</strain>
        <strain evidence="15">Syn7803US79</strain>
    </source>
</reference>
<dbReference type="EMBL" id="KJ019163">
    <property type="protein sequence ID" value="AIX46665.1"/>
    <property type="molecule type" value="Genomic_DNA"/>
</dbReference>
<dbReference type="EMBL" id="KJ019076">
    <property type="protein sequence ID" value="AIX25610.1"/>
    <property type="molecule type" value="Genomic_DNA"/>
</dbReference>
<evidence type="ECO:0000313" key="20">
    <source>
        <dbReference type="EMBL" id="AIX46665.1"/>
    </source>
</evidence>
<dbReference type="Proteomes" id="UP000185397">
    <property type="component" value="Segment"/>
</dbReference>
<evidence type="ECO:0000313" key="19">
    <source>
        <dbReference type="EMBL" id="AIX45517.1"/>
    </source>
</evidence>
<evidence type="ECO:0000313" key="11">
    <source>
        <dbReference type="EMBL" id="AIX28102.1"/>
    </source>
</evidence>
<dbReference type="EMBL" id="KJ019088">
    <property type="protein sequence ID" value="AIX28311.1"/>
    <property type="molecule type" value="Genomic_DNA"/>
</dbReference>
<dbReference type="Proteomes" id="UP000185407">
    <property type="component" value="Segment"/>
</dbReference>
<evidence type="ECO:0000313" key="9">
    <source>
        <dbReference type="EMBL" id="AIX26688.1"/>
    </source>
</evidence>
<evidence type="ECO:0000313" key="16">
    <source>
        <dbReference type="EMBL" id="AIX39692.1"/>
    </source>
</evidence>
<evidence type="ECO:0000313" key="10">
    <source>
        <dbReference type="EMBL" id="AIX27327.1"/>
    </source>
</evidence>
<evidence type="ECO:0000313" key="23">
    <source>
        <dbReference type="Proteomes" id="UP000185397"/>
    </source>
</evidence>
<dbReference type="Proteomes" id="UP000185402">
    <property type="component" value="Segment"/>
</dbReference>
<dbReference type="EMBL" id="KJ019084">
    <property type="protein sequence ID" value="AIX27327.1"/>
    <property type="molecule type" value="Genomic_DNA"/>
</dbReference>
<dbReference type="EMBL" id="KJ019122">
    <property type="protein sequence ID" value="AIX36811.1"/>
    <property type="molecule type" value="Genomic_DNA"/>
</dbReference>
<dbReference type="Proteomes" id="UP000185392">
    <property type="component" value="Segment"/>
</dbReference>
<evidence type="ECO:0000313" key="3">
    <source>
        <dbReference type="EMBL" id="AIX15225.1"/>
    </source>
</evidence>
<dbReference type="Proteomes" id="UP000185400">
    <property type="component" value="Segment"/>
</dbReference>
<dbReference type="Proteomes" id="UP000185405">
    <property type="component" value="Segment"/>
</dbReference>
<dbReference type="Proteomes" id="UP000185406">
    <property type="component" value="Segment"/>
</dbReference>
<proteinExistence type="predicted"/>
<organism evidence="5 23">
    <name type="scientific">Synechococcus phage ACG-2014a</name>
    <dbReference type="NCBI Taxonomy" id="1493507"/>
    <lineage>
        <taxon>Viruses</taxon>
        <taxon>Duplodnaviria</taxon>
        <taxon>Heunggongvirae</taxon>
        <taxon>Uroviricota</taxon>
        <taxon>Caudoviricetes</taxon>
        <taxon>Pantevenvirales</taxon>
        <taxon>Kyanoviridae</taxon>
        <taxon>Acionnavirus</taxon>
        <taxon>Acionnavirus monteraybay</taxon>
    </lineage>
</organism>
<evidence type="ECO:0000313" key="8">
    <source>
        <dbReference type="EMBL" id="AIX25610.1"/>
    </source>
</evidence>
<dbReference type="EMBL" id="KJ019087">
    <property type="protein sequence ID" value="AIX28102.1"/>
    <property type="molecule type" value="Genomic_DNA"/>
</dbReference>
<feature type="domain" description="Putative endonuclease SegE-like GIY-YIG" evidence="1">
    <location>
        <begin position="26"/>
        <end position="148"/>
    </location>
</feature>
<dbReference type="Proteomes" id="UP000185399">
    <property type="component" value="Segment"/>
</dbReference>
<evidence type="ECO:0000313" key="7">
    <source>
        <dbReference type="EMBL" id="AIX23652.1"/>
    </source>
</evidence>
<evidence type="ECO:0000313" key="14">
    <source>
        <dbReference type="EMBL" id="AIX35514.1"/>
    </source>
</evidence>
<dbReference type="Proteomes" id="UP000185396">
    <property type="component" value="Segment"/>
</dbReference>
<dbReference type="Proteomes" id="UP000185389">
    <property type="component" value="Segment"/>
</dbReference>